<protein>
    <submittedName>
        <fullName evidence="1">Replication protein A DNA-binding subunit B</fullName>
    </submittedName>
</protein>
<organism evidence="1">
    <name type="scientific">Zea mays</name>
    <name type="common">Maize</name>
    <dbReference type="NCBI Taxonomy" id="4577"/>
    <lineage>
        <taxon>Eukaryota</taxon>
        <taxon>Viridiplantae</taxon>
        <taxon>Streptophyta</taxon>
        <taxon>Embryophyta</taxon>
        <taxon>Tracheophyta</taxon>
        <taxon>Spermatophyta</taxon>
        <taxon>Magnoliopsida</taxon>
        <taxon>Liliopsida</taxon>
        <taxon>Poales</taxon>
        <taxon>Poaceae</taxon>
        <taxon>PACMAD clade</taxon>
        <taxon>Panicoideae</taxon>
        <taxon>Andropogonodae</taxon>
        <taxon>Andropogoneae</taxon>
        <taxon>Tripsacinae</taxon>
        <taxon>Zea</taxon>
    </lineage>
</organism>
<dbReference type="Proteomes" id="UP000251960">
    <property type="component" value="Chromosome 2"/>
</dbReference>
<dbReference type="Gene3D" id="2.40.50.140">
    <property type="entry name" value="Nucleic acid-binding proteins"/>
    <property type="match status" value="1"/>
</dbReference>
<proteinExistence type="predicted"/>
<name>A0A3L6FXH9_MAIZE</name>
<dbReference type="InterPro" id="IPR012340">
    <property type="entry name" value="NA-bd_OB-fold"/>
</dbReference>
<accession>A0A3L6FXH9</accession>
<evidence type="ECO:0000313" key="1">
    <source>
        <dbReference type="EMBL" id="PWZ39446.1"/>
    </source>
</evidence>
<gene>
    <name evidence="1" type="primary">RPA1B_2</name>
    <name evidence="1" type="ORF">Zm00014a_042003</name>
</gene>
<dbReference type="EMBL" id="NCVQ01000003">
    <property type="protein sequence ID" value="PWZ39446.1"/>
    <property type="molecule type" value="Genomic_DNA"/>
</dbReference>
<reference evidence="1" key="1">
    <citation type="journal article" date="2018" name="Nat. Genet.">
        <title>Extensive intraspecific gene order and gene structural variations between Mo17 and other maize genomes.</title>
        <authorList>
            <person name="Sun S."/>
            <person name="Zhou Y."/>
            <person name="Chen J."/>
            <person name="Shi J."/>
            <person name="Zhao H."/>
            <person name="Zhao H."/>
            <person name="Song W."/>
            <person name="Zhang M."/>
            <person name="Cui Y."/>
            <person name="Dong X."/>
            <person name="Liu H."/>
            <person name="Ma X."/>
            <person name="Jiao Y."/>
            <person name="Wang B."/>
            <person name="Wei X."/>
            <person name="Stein J.C."/>
            <person name="Glaubitz J.C."/>
            <person name="Lu F."/>
            <person name="Yu G."/>
            <person name="Liang C."/>
            <person name="Fengler K."/>
            <person name="Li B."/>
            <person name="Rafalski A."/>
            <person name="Schnable P.S."/>
            <person name="Ware D.H."/>
            <person name="Buckler E.S."/>
            <person name="Lai J."/>
        </authorList>
    </citation>
    <scope>NUCLEOTIDE SEQUENCE [LARGE SCALE GENOMIC DNA]</scope>
    <source>
        <tissue evidence="1">Seedling</tissue>
    </source>
</reference>
<dbReference type="AlphaFoldDB" id="A0A3L6FXH9"/>
<sequence>LLAELPTHRPPLLYRRWAEVPLPARVHVHGLHGGGDDTIFRGAPAFSAALWRCTGYVPKMCNLLKLKDSRLDLDSVELQTNCDGIPGYKQRKMSTNPDEPKSHARTDFLLNNELEVRKFWDENKNDLATRTGQELLDMVDSSPIVAMKSLKVSDFQGVSLPTIGRSTLEINPDLPETKNLMSWYVSEGKDISLAPISAEAGATRAGGFKSMYSDRVFLSHITSDPAMGQEKEGDNSYVLKLKEATWVPHMFRVSVTQDEYMNEKRQRITVRGEALVDFAA</sequence>
<dbReference type="FunFam" id="2.40.50.140:FF:000777">
    <property type="match status" value="1"/>
</dbReference>
<dbReference type="SUPFAM" id="SSF50249">
    <property type="entry name" value="Nucleic acid-binding proteins"/>
    <property type="match status" value="2"/>
</dbReference>
<keyword evidence="1" id="KW-0238">DNA-binding</keyword>
<dbReference type="GO" id="GO:0003677">
    <property type="term" value="F:DNA binding"/>
    <property type="evidence" value="ECO:0007669"/>
    <property type="project" value="UniProtKB-KW"/>
</dbReference>
<feature type="non-terminal residue" evidence="1">
    <location>
        <position position="1"/>
    </location>
</feature>
<dbReference type="ExpressionAtlas" id="A0A3L6FXH9">
    <property type="expression patterns" value="baseline and differential"/>
</dbReference>
<comment type="caution">
    <text evidence="1">The sequence shown here is derived from an EMBL/GenBank/DDBJ whole genome shotgun (WGS) entry which is preliminary data.</text>
</comment>